<keyword evidence="3" id="KW-0509">mRNA transport</keyword>
<reference evidence="10 11" key="1">
    <citation type="submission" date="2014-11" db="EMBL/GenBank/DDBJ databases">
        <title>Genetic blueprint of the zoonotic pathogen Toxocara canis.</title>
        <authorList>
            <person name="Zhu X.-Q."/>
            <person name="Korhonen P.K."/>
            <person name="Cai H."/>
            <person name="Young N.D."/>
            <person name="Nejsum P."/>
            <person name="von Samson-Himmelstjerna G."/>
            <person name="Boag P.R."/>
            <person name="Tan P."/>
            <person name="Li Q."/>
            <person name="Min J."/>
            <person name="Yang Y."/>
            <person name="Wang X."/>
            <person name="Fang X."/>
            <person name="Hall R.S."/>
            <person name="Hofmann A."/>
            <person name="Sternberg P.W."/>
            <person name="Jex A.R."/>
            <person name="Gasser R.B."/>
        </authorList>
    </citation>
    <scope>NUCLEOTIDE SEQUENCE [LARGE SCALE GENOMIC DNA]</scope>
    <source>
        <strain evidence="10">PN_DK_2014</strain>
    </source>
</reference>
<dbReference type="InterPro" id="IPR007252">
    <property type="entry name" value="Nup84/Nup107"/>
</dbReference>
<evidence type="ECO:0000313" key="11">
    <source>
        <dbReference type="Proteomes" id="UP000031036"/>
    </source>
</evidence>
<dbReference type="GO" id="GO:0031965">
    <property type="term" value="C:nuclear membrane"/>
    <property type="evidence" value="ECO:0007669"/>
    <property type="project" value="UniProtKB-SubCell"/>
</dbReference>
<dbReference type="STRING" id="6265.A0A0B2VDT4"/>
<dbReference type="PANTHER" id="PTHR13003:SF2">
    <property type="entry name" value="NUCLEAR PORE COMPLEX PROTEIN NUP107"/>
    <property type="match status" value="1"/>
</dbReference>
<gene>
    <name evidence="10" type="primary">Nup107</name>
    <name evidence="10" type="ORF">Tcan_06831</name>
</gene>
<comment type="subcellular location">
    <subcellularLocation>
        <location evidence="8">Nucleus</location>
        <location evidence="8">Nuclear pore complex</location>
    </subcellularLocation>
    <subcellularLocation>
        <location evidence="8">Nucleus membrane</location>
    </subcellularLocation>
</comment>
<keyword evidence="2 8" id="KW-0813">Transport</keyword>
<comment type="function">
    <text evidence="8">Functions as a component of the nuclear pore complex (NPC).</text>
</comment>
<keyword evidence="4" id="KW-0653">Protein transport</keyword>
<dbReference type="EMBL" id="JPKZ01001896">
    <property type="protein sequence ID" value="KHN79577.1"/>
    <property type="molecule type" value="Genomic_DNA"/>
</dbReference>
<evidence type="ECO:0000256" key="9">
    <source>
        <dbReference type="SAM" id="MobiDB-lite"/>
    </source>
</evidence>
<evidence type="ECO:0000256" key="8">
    <source>
        <dbReference type="RuleBase" id="RU365072"/>
    </source>
</evidence>
<dbReference type="Pfam" id="PF04121">
    <property type="entry name" value="Nup84_Nup100"/>
    <property type="match status" value="1"/>
</dbReference>
<dbReference type="PANTHER" id="PTHR13003">
    <property type="entry name" value="NUP107-RELATED"/>
    <property type="match status" value="1"/>
</dbReference>
<evidence type="ECO:0000256" key="2">
    <source>
        <dbReference type="ARBA" id="ARBA00022448"/>
    </source>
</evidence>
<comment type="similarity">
    <text evidence="1 8">Belongs to the nucleoporin Nup84/Nup107 family.</text>
</comment>
<dbReference type="Proteomes" id="UP000031036">
    <property type="component" value="Unassembled WGS sequence"/>
</dbReference>
<dbReference type="OrthoDB" id="3098at2759"/>
<evidence type="ECO:0000256" key="4">
    <source>
        <dbReference type="ARBA" id="ARBA00022927"/>
    </source>
</evidence>
<keyword evidence="7 8" id="KW-0539">Nucleus</keyword>
<evidence type="ECO:0000256" key="3">
    <source>
        <dbReference type="ARBA" id="ARBA00022816"/>
    </source>
</evidence>
<keyword evidence="11" id="KW-1185">Reference proteome</keyword>
<dbReference type="GO" id="GO:0031080">
    <property type="term" value="C:nuclear pore outer ring"/>
    <property type="evidence" value="ECO:0007669"/>
    <property type="project" value="TreeGrafter"/>
</dbReference>
<keyword evidence="5 8" id="KW-0811">Translocation</keyword>
<accession>A0A0B2VDT4</accession>
<dbReference type="Gene3D" id="1.10.3450.20">
    <property type="match status" value="1"/>
</dbReference>
<evidence type="ECO:0000256" key="1">
    <source>
        <dbReference type="ARBA" id="ARBA00009510"/>
    </source>
</evidence>
<organism evidence="10 11">
    <name type="scientific">Toxocara canis</name>
    <name type="common">Canine roundworm</name>
    <dbReference type="NCBI Taxonomy" id="6265"/>
    <lineage>
        <taxon>Eukaryota</taxon>
        <taxon>Metazoa</taxon>
        <taxon>Ecdysozoa</taxon>
        <taxon>Nematoda</taxon>
        <taxon>Chromadorea</taxon>
        <taxon>Rhabditida</taxon>
        <taxon>Spirurina</taxon>
        <taxon>Ascaridomorpha</taxon>
        <taxon>Ascaridoidea</taxon>
        <taxon>Toxocaridae</taxon>
        <taxon>Toxocara</taxon>
    </lineage>
</organism>
<dbReference type="GO" id="GO:0006606">
    <property type="term" value="P:protein import into nucleus"/>
    <property type="evidence" value="ECO:0007669"/>
    <property type="project" value="TreeGrafter"/>
</dbReference>
<evidence type="ECO:0000313" key="10">
    <source>
        <dbReference type="EMBL" id="KHN79577.1"/>
    </source>
</evidence>
<comment type="subunit">
    <text evidence="8">Part of the nuclear pore complex (NPC).</text>
</comment>
<feature type="region of interest" description="Disordered" evidence="9">
    <location>
        <begin position="1"/>
        <end position="24"/>
    </location>
</feature>
<evidence type="ECO:0000256" key="7">
    <source>
        <dbReference type="ARBA" id="ARBA00023242"/>
    </source>
</evidence>
<keyword evidence="6 8" id="KW-0906">Nuclear pore complex</keyword>
<evidence type="ECO:0000256" key="5">
    <source>
        <dbReference type="ARBA" id="ARBA00023010"/>
    </source>
</evidence>
<protein>
    <recommendedName>
        <fullName evidence="8">Nuclear pore complex protein</fullName>
    </recommendedName>
</protein>
<evidence type="ECO:0000256" key="6">
    <source>
        <dbReference type="ARBA" id="ARBA00023132"/>
    </source>
</evidence>
<dbReference type="GO" id="GO:0006406">
    <property type="term" value="P:mRNA export from nucleus"/>
    <property type="evidence" value="ECO:0007669"/>
    <property type="project" value="TreeGrafter"/>
</dbReference>
<sequence length="484" mass="55253">MDSSSKESSFLSSGDPPGYSSLRPPREIDWITSAQLSLGKDEILLSEVMKALFEDFYANCSSSIDNTEDLVRCFYKLLDDAIRALRKVAVKSAVEGSVLASTISQLVSEQKAYSLLIKLTNSENLIGQLERGRYILWDLLIDDSEFRRISILLEWCEENAFSEPKANAEVCDEYAQLEKGSHIRAETLFLRKKGEKWCDLILLEWCEENAFSEPKANAEVCDEYAQLEKGSHIRAETLFLRKKGEKWCDLDLDGAMHGRLHATDEDAQNRVYNVVYTLVRCGRTNEAITLLNQVGLSALVPSLKFHAMARDASLTPVSNDHPFYRLADSRAFFKRAVDKIISEGQSMSQIERCLWSIVGGLLEPALSLCSRTDDRLWCYLNTAVENRLDAAIAKYHQSASESSGQKSYDLMVASIFDEIATQERSPYYWSYRYLALNDSEAHLTYMRQWLECHVRERHSHFLRYVAHVVLVYMANNQPFLVKLF</sequence>
<comment type="caution">
    <text evidence="10">The sequence shown here is derived from an EMBL/GenBank/DDBJ whole genome shotgun (WGS) entry which is preliminary data.</text>
</comment>
<name>A0A0B2VDT4_TOXCA</name>
<dbReference type="GO" id="GO:0000973">
    <property type="term" value="P:post-transcriptional tethering of RNA polymerase II gene DNA at nuclear periphery"/>
    <property type="evidence" value="ECO:0007669"/>
    <property type="project" value="TreeGrafter"/>
</dbReference>
<dbReference type="GO" id="GO:0017056">
    <property type="term" value="F:structural constituent of nuclear pore"/>
    <property type="evidence" value="ECO:0007669"/>
    <property type="project" value="UniProtKB-UniRule"/>
</dbReference>
<proteinExistence type="inferred from homology"/>
<keyword evidence="8" id="KW-0472">Membrane</keyword>
<dbReference type="AlphaFoldDB" id="A0A0B2VDT4"/>